<evidence type="ECO:0000256" key="1">
    <source>
        <dbReference type="SAM" id="MobiDB-lite"/>
    </source>
</evidence>
<protein>
    <submittedName>
        <fullName evidence="3">Uncharacterized protein</fullName>
    </submittedName>
</protein>
<keyword evidence="5" id="KW-1185">Reference proteome</keyword>
<evidence type="ECO:0000256" key="2">
    <source>
        <dbReference type="SAM" id="SignalP"/>
    </source>
</evidence>
<feature type="region of interest" description="Disordered" evidence="1">
    <location>
        <begin position="593"/>
        <end position="612"/>
    </location>
</feature>
<sequence length="1390" mass="143052">MPARAKQAGLPLRLWLSIAAVCLLLQGVLQAAGQVQVSGVTGDASVRYTWSQPTLTVTPDTVNINRGDDVVLTFTSAASVSQETNSVVIKGTVSVIGSNGTGPCDVSSTTGQLVQLRITVDGQSTFVPAARVGSSSPTCVQPSLDTGCSSIPFTMTINSVTAQPTLVTVSAFWTPAAGGAPVEVGSCSAGTGTITYVNPSKAVGETATINQKLTYPDWSSMTISPWLVMQPSASTATLEGTMPTVVTSSGSSSGATVRASDGGWSARWTVTVSSVQFCLNQPQPITNTVTLSPDNGGGTLQSQSVSVPLQVKGCNLPLGLVFNNPFTRTDITYSWTHSIQATGSTSPQVNWGASAVVPARAVFQRTVTSATFLLTGEMQLTNPENAPVWVQALQIQCPWTTTFVIQCGVSGVGGLGVGFVIPARGTINCPVNQQIPGVWGADMTQPCRIYAQNYWNIETIRNDQVLNFAAPKQWVRINDCVQWSMFCSSPTGGSPRWQARMTGGPTGGGVRICGNDNNAPIPDQDASIAIGGTWTGSGDQPGDCGNAVTATCTSQLLMQNSGAWTQGSTGGGTSTQISVTATPTNCPPLEVKQDTNVVPSPSPADLGPGYRGVNRMTPVTTIRVTNTKIQGAFGWDVSAAVEPASQSIVMGSSSSAKYTVIATRGDAEEGPPVKYIIEGEITLQNTYDKILPISSVNVLLGSAKVPASCAYPNAGLDPQSTVKCTFALLYSLGPTPGSLDVEVAYPDTPVRSNADAQAPFDFSNADVSAASGLCASVNMSFAANEGMGLVKSNDVGATPLRVDGQGVRVCGTTQFAFDVAYNPNLPLSCGPQLVLGTAMVMEDETGKIPPHSAVAIATINVTCGGSLLDSNNGGSAASAPVPAGETGSGVTVTLGDVNTKPVENVVWTLRLNPNGLTGNKVTKPADGSVDLKFDVVHSRSVETMTGYSGDVRIVNGGSTPLKVDSVTVELIDQLSGDSNTVAQIAGSCSVGEASSNNLLEVAPGATATCSYELKAKLGGQVVATITAVDVPDAIQSAGKSVQSLLSNGVTEGCAQLVTGLGASTLVPDGRVMAGGGELLQNEVCQTGRTQVLYTIGATEAPCSTYPFLAAAAITQSADTTAPIVTASAAVDIEVTGCSGAAPEAASLSLVRSYKTRLMQWSVKKQATPPIDGAFKYVAGGDNTVNVTVLFSRQLKTGQQVSVAGTGSVNTGSRKPVFGRSRIVLMPLCTEDSCVPIQITPSCNPNVTEGAFTCRFQADKLPVAPGLVLPLMYAAADQAWPHTAKAVVYDPSNSSGRRTLGRCAVLTDSLGITGGPFDKPPAAVRKQNEVNPLPTAPVCASSFLYSYEAQFSGVVCGDATVDYSFTSQAKAAPSDTAGGVATGSLDFTVSC</sequence>
<evidence type="ECO:0000313" key="5">
    <source>
        <dbReference type="Proteomes" id="UP000256970"/>
    </source>
</evidence>
<evidence type="ECO:0000313" key="3">
    <source>
        <dbReference type="EMBL" id="SZX61400.1"/>
    </source>
</evidence>
<feature type="chain" id="PRO_5036333861" evidence="2">
    <location>
        <begin position="31"/>
        <end position="1390"/>
    </location>
</feature>
<reference evidence="3 5" key="1">
    <citation type="submission" date="2016-10" db="EMBL/GenBank/DDBJ databases">
        <authorList>
            <person name="Cai Z."/>
        </authorList>
    </citation>
    <scope>NUCLEOTIDE SEQUENCE [LARGE SCALE GENOMIC DNA]</scope>
</reference>
<dbReference type="Proteomes" id="UP000256970">
    <property type="component" value="Unassembled WGS sequence"/>
</dbReference>
<accession>A0A383V8X0</accession>
<keyword evidence="2" id="KW-0732">Signal</keyword>
<dbReference type="EMBL" id="FNXT01001219">
    <property type="protein sequence ID" value="SZX74713.1"/>
    <property type="molecule type" value="Genomic_DNA"/>
</dbReference>
<proteinExistence type="predicted"/>
<organism evidence="3 5">
    <name type="scientific">Tetradesmus obliquus</name>
    <name type="common">Green alga</name>
    <name type="synonym">Acutodesmus obliquus</name>
    <dbReference type="NCBI Taxonomy" id="3088"/>
    <lineage>
        <taxon>Eukaryota</taxon>
        <taxon>Viridiplantae</taxon>
        <taxon>Chlorophyta</taxon>
        <taxon>core chlorophytes</taxon>
        <taxon>Chlorophyceae</taxon>
        <taxon>CS clade</taxon>
        <taxon>Sphaeropleales</taxon>
        <taxon>Scenedesmaceae</taxon>
        <taxon>Tetradesmus</taxon>
    </lineage>
</organism>
<feature type="signal peptide" evidence="2">
    <location>
        <begin position="1"/>
        <end position="30"/>
    </location>
</feature>
<evidence type="ECO:0000313" key="4">
    <source>
        <dbReference type="EMBL" id="SZX74713.1"/>
    </source>
</evidence>
<gene>
    <name evidence="4" type="ORF">BQ4739_LOCUS15031</name>
    <name evidence="3" type="ORF">BQ4739_LOCUS1896</name>
</gene>
<dbReference type="EMBL" id="FNXT01000141">
    <property type="protein sequence ID" value="SZX61400.1"/>
    <property type="molecule type" value="Genomic_DNA"/>
</dbReference>
<name>A0A383V8X0_TETOB</name>